<comment type="caution">
    <text evidence="2">The sequence shown here is derived from an EMBL/GenBank/DDBJ whole genome shotgun (WGS) entry which is preliminary data.</text>
</comment>
<feature type="compositionally biased region" description="Polar residues" evidence="1">
    <location>
        <begin position="102"/>
        <end position="115"/>
    </location>
</feature>
<keyword evidence="3" id="KW-1185">Reference proteome</keyword>
<dbReference type="AlphaFoldDB" id="A0AA37T7N4"/>
<accession>A0AA37T7N4</accession>
<name>A0AA37T7N4_9HYPH</name>
<evidence type="ECO:0000313" key="2">
    <source>
        <dbReference type="EMBL" id="GLS68504.1"/>
    </source>
</evidence>
<dbReference type="EMBL" id="BSPL01000005">
    <property type="protein sequence ID" value="GLS68504.1"/>
    <property type="molecule type" value="Genomic_DNA"/>
</dbReference>
<sequence length="122" mass="12978">MRGGTPQKTSAPYIAITQDKTEPINRPVLRYLWSDAVKNRIIIAVTALMLGAAPLSSALAANEGRWTGFAPYTPETTGALGLGVQDAPFYEGCPMSSAAEGNANQQTRPIKQYGQTAGGYRC</sequence>
<evidence type="ECO:0000256" key="1">
    <source>
        <dbReference type="SAM" id="MobiDB-lite"/>
    </source>
</evidence>
<gene>
    <name evidence="2" type="ORF">GCM10007890_05160</name>
</gene>
<reference evidence="3" key="1">
    <citation type="journal article" date="2019" name="Int. J. Syst. Evol. Microbiol.">
        <title>The Global Catalogue of Microorganisms (GCM) 10K type strain sequencing project: providing services to taxonomists for standard genome sequencing and annotation.</title>
        <authorList>
            <consortium name="The Broad Institute Genomics Platform"/>
            <consortium name="The Broad Institute Genome Sequencing Center for Infectious Disease"/>
            <person name="Wu L."/>
            <person name="Ma J."/>
        </authorList>
    </citation>
    <scope>NUCLEOTIDE SEQUENCE [LARGE SCALE GENOMIC DNA]</scope>
    <source>
        <strain evidence="3">NBRC 103632</strain>
    </source>
</reference>
<evidence type="ECO:0000313" key="3">
    <source>
        <dbReference type="Proteomes" id="UP001157440"/>
    </source>
</evidence>
<dbReference type="Proteomes" id="UP001157440">
    <property type="component" value="Unassembled WGS sequence"/>
</dbReference>
<feature type="region of interest" description="Disordered" evidence="1">
    <location>
        <begin position="96"/>
        <end position="122"/>
    </location>
</feature>
<proteinExistence type="predicted"/>
<protein>
    <submittedName>
        <fullName evidence="2">Uncharacterized protein</fullName>
    </submittedName>
</protein>
<organism evidence="2 3">
    <name type="scientific">Methylobacterium tardum</name>
    <dbReference type="NCBI Taxonomy" id="374432"/>
    <lineage>
        <taxon>Bacteria</taxon>
        <taxon>Pseudomonadati</taxon>
        <taxon>Pseudomonadota</taxon>
        <taxon>Alphaproteobacteria</taxon>
        <taxon>Hyphomicrobiales</taxon>
        <taxon>Methylobacteriaceae</taxon>
        <taxon>Methylobacterium</taxon>
    </lineage>
</organism>